<feature type="compositionally biased region" description="Basic and acidic residues" evidence="1">
    <location>
        <begin position="225"/>
        <end position="239"/>
    </location>
</feature>
<feature type="compositionally biased region" description="Low complexity" evidence="1">
    <location>
        <begin position="253"/>
        <end position="265"/>
    </location>
</feature>
<feature type="compositionally biased region" description="Polar residues" evidence="1">
    <location>
        <begin position="291"/>
        <end position="306"/>
    </location>
</feature>
<dbReference type="PANTHER" id="PTHR33871">
    <property type="entry name" value="OS05G0503100 PROTEIN-RELATED"/>
    <property type="match status" value="1"/>
</dbReference>
<proteinExistence type="predicted"/>
<dbReference type="EMBL" id="RCHU01000641">
    <property type="protein sequence ID" value="TKR99093.1"/>
    <property type="molecule type" value="Genomic_DNA"/>
</dbReference>
<reference evidence="2" key="1">
    <citation type="submission" date="2018-10" db="EMBL/GenBank/DDBJ databases">
        <title>Population genomic analysis revealed the cold adaptation of white poplar.</title>
        <authorList>
            <person name="Liu Y.-J."/>
        </authorList>
    </citation>
    <scope>NUCLEOTIDE SEQUENCE [LARGE SCALE GENOMIC DNA]</scope>
    <source>
        <strain evidence="2">PAL-ZL1</strain>
    </source>
</reference>
<organism evidence="2">
    <name type="scientific">Populus alba</name>
    <name type="common">White poplar</name>
    <dbReference type="NCBI Taxonomy" id="43335"/>
    <lineage>
        <taxon>Eukaryota</taxon>
        <taxon>Viridiplantae</taxon>
        <taxon>Streptophyta</taxon>
        <taxon>Embryophyta</taxon>
        <taxon>Tracheophyta</taxon>
        <taxon>Spermatophyta</taxon>
        <taxon>Magnoliopsida</taxon>
        <taxon>eudicotyledons</taxon>
        <taxon>Gunneridae</taxon>
        <taxon>Pentapetalae</taxon>
        <taxon>rosids</taxon>
        <taxon>fabids</taxon>
        <taxon>Malpighiales</taxon>
        <taxon>Salicaceae</taxon>
        <taxon>Saliceae</taxon>
        <taxon>Populus</taxon>
    </lineage>
</organism>
<feature type="compositionally biased region" description="Polar residues" evidence="1">
    <location>
        <begin position="19"/>
        <end position="31"/>
    </location>
</feature>
<sequence>MGCCVSTTNEPSKLKEQQHSQVGSESLKQTKSPPPSLYQEETVKEVLSEIPKPPPNPIKNPHQETDLQQQEVPKKERIHIDPAFLDEIKIQENENENEIKIQENKFKKEEAHHQVQIFEQDESEVCSLSYSESISTTTTNNNDRRDYYDDENEVKQRVSRSPLPPRNRVSGELGPRKDRVVGRSPTRRTTEQSPSKRNGAMKGGPVRLVQGRETGSGQVGIRRGLRPDPNRRDPGEGSARRSRSPATNRSLMGRSPSTRRTNRSPGRVRKDPNEGGGSSGNKDNVMEAKWPSTTNSDDNGTQNESLENPLVSLECFIFL</sequence>
<feature type="compositionally biased region" description="Polar residues" evidence="1">
    <location>
        <begin position="126"/>
        <end position="135"/>
    </location>
</feature>
<accession>A0A4U5PQD7</accession>
<feature type="region of interest" description="Disordered" evidence="1">
    <location>
        <begin position="120"/>
        <end position="306"/>
    </location>
</feature>
<evidence type="ECO:0000313" key="2">
    <source>
        <dbReference type="EMBL" id="TKR99093.1"/>
    </source>
</evidence>
<feature type="region of interest" description="Disordered" evidence="1">
    <location>
        <begin position="1"/>
        <end position="77"/>
    </location>
</feature>
<dbReference type="PANTHER" id="PTHR33871:SF1">
    <property type="entry name" value="OS05G0503100 PROTEIN"/>
    <property type="match status" value="1"/>
</dbReference>
<feature type="compositionally biased region" description="Polar residues" evidence="1">
    <location>
        <begin position="1"/>
        <end position="11"/>
    </location>
</feature>
<evidence type="ECO:0000256" key="1">
    <source>
        <dbReference type="SAM" id="MobiDB-lite"/>
    </source>
</evidence>
<gene>
    <name evidence="2" type="ORF">D5086_0000194820</name>
</gene>
<name>A0A4U5PQD7_POPAL</name>
<dbReference type="AlphaFoldDB" id="A0A4U5PQD7"/>
<comment type="caution">
    <text evidence="2">The sequence shown here is derived from an EMBL/GenBank/DDBJ whole genome shotgun (WGS) entry which is preliminary data.</text>
</comment>
<protein>
    <submittedName>
        <fullName evidence="2">Serine/arginine repetitive matrix protein 1</fullName>
    </submittedName>
</protein>